<sequence length="151" mass="16945">MKTFNYTPTSPVMSKLSTIGISLFMIVFPLVAPFGIRIGRMRILGPTAVTVIFVAGGLALLVFTLLEIRKARVLAAQGASITVDGDTVTYPVVKKNGIEQGRFNIPDIEWVKYDEEENECKIKTVDDHIILRTDFFENWEAYEDFRALLGK</sequence>
<keyword evidence="3" id="KW-1185">Reference proteome</keyword>
<dbReference type="EMBL" id="FNRI01000003">
    <property type="protein sequence ID" value="SEA39866.1"/>
    <property type="molecule type" value="Genomic_DNA"/>
</dbReference>
<dbReference type="AlphaFoldDB" id="A0A1H4AVL8"/>
<evidence type="ECO:0000313" key="2">
    <source>
        <dbReference type="EMBL" id="SEA39866.1"/>
    </source>
</evidence>
<protein>
    <submittedName>
        <fullName evidence="2">Uncharacterized protein</fullName>
    </submittedName>
</protein>
<dbReference type="STRING" id="1033731.SAMN05444145_103134"/>
<keyword evidence="1" id="KW-1133">Transmembrane helix</keyword>
<evidence type="ECO:0000256" key="1">
    <source>
        <dbReference type="SAM" id="Phobius"/>
    </source>
</evidence>
<gene>
    <name evidence="2" type="ORF">SAMN05444145_103134</name>
</gene>
<dbReference type="OrthoDB" id="1047289at2"/>
<feature type="transmembrane region" description="Helical" evidence="1">
    <location>
        <begin position="43"/>
        <end position="66"/>
    </location>
</feature>
<evidence type="ECO:0000313" key="3">
    <source>
        <dbReference type="Proteomes" id="UP000183253"/>
    </source>
</evidence>
<feature type="transmembrane region" description="Helical" evidence="1">
    <location>
        <begin position="12"/>
        <end position="31"/>
    </location>
</feature>
<name>A0A1H4AVL8_9BACT</name>
<keyword evidence="1" id="KW-0812">Transmembrane</keyword>
<accession>A0A1H4AVL8</accession>
<proteinExistence type="predicted"/>
<organism evidence="2 3">
    <name type="scientific">Alistipes timonensis JC136</name>
    <dbReference type="NCBI Taxonomy" id="1033731"/>
    <lineage>
        <taxon>Bacteria</taxon>
        <taxon>Pseudomonadati</taxon>
        <taxon>Bacteroidota</taxon>
        <taxon>Bacteroidia</taxon>
        <taxon>Bacteroidales</taxon>
        <taxon>Rikenellaceae</taxon>
        <taxon>Alistipes</taxon>
    </lineage>
</organism>
<dbReference type="RefSeq" id="WP_010261498.1">
    <property type="nucleotide sequence ID" value="NZ_CAEG01000010.1"/>
</dbReference>
<reference evidence="2 3" key="1">
    <citation type="submission" date="2016-10" db="EMBL/GenBank/DDBJ databases">
        <authorList>
            <person name="de Groot N.N."/>
        </authorList>
    </citation>
    <scope>NUCLEOTIDE SEQUENCE [LARGE SCALE GENOMIC DNA]</scope>
    <source>
        <strain evidence="2 3">DSM 25383</strain>
    </source>
</reference>
<dbReference type="Proteomes" id="UP000183253">
    <property type="component" value="Unassembled WGS sequence"/>
</dbReference>
<keyword evidence="1" id="KW-0472">Membrane</keyword>